<name>A0ABW2ISC2_9GAMM</name>
<keyword evidence="3" id="KW-1185">Reference proteome</keyword>
<dbReference type="EMBL" id="JBHTBD010000001">
    <property type="protein sequence ID" value="MFC7293858.1"/>
    <property type="molecule type" value="Genomic_DNA"/>
</dbReference>
<evidence type="ECO:0000313" key="3">
    <source>
        <dbReference type="Proteomes" id="UP001596506"/>
    </source>
</evidence>
<sequence>MKALVRMNGTVAGILERKGVTVWFQYDKNYLTLGQPALSKSLPLRKEAYEYEGLPPYFSGLVSEGWLKRVQAREQRIDPDDDFALLVSNGEDLPGAITIELLDLP</sequence>
<dbReference type="InterPro" id="IPR017508">
    <property type="entry name" value="HipA_N1"/>
</dbReference>
<dbReference type="Proteomes" id="UP001596506">
    <property type="component" value="Unassembled WGS sequence"/>
</dbReference>
<dbReference type="RefSeq" id="WP_100687140.1">
    <property type="nucleotide sequence ID" value="NZ_JBHTBD010000001.1"/>
</dbReference>
<accession>A0ABW2ISC2</accession>
<evidence type="ECO:0000313" key="2">
    <source>
        <dbReference type="EMBL" id="MFC7293858.1"/>
    </source>
</evidence>
<gene>
    <name evidence="2" type="ORF">ACFQQA_03870</name>
</gene>
<feature type="domain" description="HipA N-terminal subdomain 1" evidence="1">
    <location>
        <begin position="4"/>
        <end position="99"/>
    </location>
</feature>
<dbReference type="NCBIfam" id="TIGR03071">
    <property type="entry name" value="couple_hipA"/>
    <property type="match status" value="1"/>
</dbReference>
<reference evidence="3" key="1">
    <citation type="journal article" date="2019" name="Int. J. Syst. Evol. Microbiol.">
        <title>The Global Catalogue of Microorganisms (GCM) 10K type strain sequencing project: providing services to taxonomists for standard genome sequencing and annotation.</title>
        <authorList>
            <consortium name="The Broad Institute Genomics Platform"/>
            <consortium name="The Broad Institute Genome Sequencing Center for Infectious Disease"/>
            <person name="Wu L."/>
            <person name="Ma J."/>
        </authorList>
    </citation>
    <scope>NUCLEOTIDE SEQUENCE [LARGE SCALE GENOMIC DNA]</scope>
    <source>
        <strain evidence="3">CCUG 60559</strain>
    </source>
</reference>
<proteinExistence type="predicted"/>
<protein>
    <submittedName>
        <fullName evidence="2">HipA N-terminal domain-containing protein</fullName>
    </submittedName>
</protein>
<dbReference type="Pfam" id="PF13657">
    <property type="entry name" value="Couple_hipA"/>
    <property type="match status" value="1"/>
</dbReference>
<organism evidence="2 3">
    <name type="scientific">Marinobacter aromaticivorans</name>
    <dbReference type="NCBI Taxonomy" id="1494078"/>
    <lineage>
        <taxon>Bacteria</taxon>
        <taxon>Pseudomonadati</taxon>
        <taxon>Pseudomonadota</taxon>
        <taxon>Gammaproteobacteria</taxon>
        <taxon>Pseudomonadales</taxon>
        <taxon>Marinobacteraceae</taxon>
        <taxon>Marinobacter</taxon>
    </lineage>
</organism>
<evidence type="ECO:0000259" key="1">
    <source>
        <dbReference type="Pfam" id="PF13657"/>
    </source>
</evidence>
<comment type="caution">
    <text evidence="2">The sequence shown here is derived from an EMBL/GenBank/DDBJ whole genome shotgun (WGS) entry which is preliminary data.</text>
</comment>